<name>H7FVC4_FLAFP</name>
<proteinExistence type="predicted"/>
<dbReference type="PATRIC" id="fig|1086011.3.peg.3062"/>
<reference evidence="1 2" key="1">
    <citation type="journal article" date="2014" name="Acta Crystallogr. D">
        <title>Structure-based characterization and antifreeze properties of a hyperactive ice-binding protein from the Antarctic bacterium Flavobacterium frigoris PS1.</title>
        <authorList>
            <person name="Do H."/>
            <person name="Kim S.J."/>
            <person name="Kim H.J."/>
            <person name="Lee J.H."/>
        </authorList>
    </citation>
    <scope>NUCLEOTIDE SEQUENCE [LARGE SCALE GENOMIC DNA]</scope>
    <source>
        <strain evidence="1 2">PS1</strain>
    </source>
</reference>
<evidence type="ECO:0000313" key="1">
    <source>
        <dbReference type="EMBL" id="EIA07547.1"/>
    </source>
</evidence>
<comment type="caution">
    <text evidence="1">The sequence shown here is derived from an EMBL/GenBank/DDBJ whole genome shotgun (WGS) entry which is preliminary data.</text>
</comment>
<sequence length="69" mass="7674">MGVPSAKAPVGQSTASPRPAKKPELWAFRFRPSRGIWDLIVLCIYNYRKSEGNLKEIALRIVIFGTGTI</sequence>
<dbReference type="EMBL" id="AHKF01000023">
    <property type="protein sequence ID" value="EIA07547.1"/>
    <property type="molecule type" value="Genomic_DNA"/>
</dbReference>
<accession>H7FVC4</accession>
<dbReference type="Proteomes" id="UP000005566">
    <property type="component" value="Unassembled WGS sequence"/>
</dbReference>
<evidence type="ECO:0000313" key="2">
    <source>
        <dbReference type="Proteomes" id="UP000005566"/>
    </source>
</evidence>
<gene>
    <name evidence="1" type="ORF">HJ01_03122</name>
</gene>
<dbReference type="AlphaFoldDB" id="H7FVC4"/>
<protein>
    <submittedName>
        <fullName evidence="1">Uncharacterized protein</fullName>
    </submittedName>
</protein>
<keyword evidence="2" id="KW-1185">Reference proteome</keyword>
<organism evidence="1 2">
    <name type="scientific">Flavobacterium frigoris (strain PS1)</name>
    <dbReference type="NCBI Taxonomy" id="1086011"/>
    <lineage>
        <taxon>Bacteria</taxon>
        <taxon>Pseudomonadati</taxon>
        <taxon>Bacteroidota</taxon>
        <taxon>Flavobacteriia</taxon>
        <taxon>Flavobacteriales</taxon>
        <taxon>Flavobacteriaceae</taxon>
        <taxon>Flavobacterium</taxon>
    </lineage>
</organism>